<comment type="caution">
    <text evidence="2">The sequence shown here is derived from an EMBL/GenBank/DDBJ whole genome shotgun (WGS) entry which is preliminary data.</text>
</comment>
<evidence type="ECO:0000313" key="3">
    <source>
        <dbReference type="Proteomes" id="UP001497644"/>
    </source>
</evidence>
<feature type="region of interest" description="Disordered" evidence="1">
    <location>
        <begin position="108"/>
        <end position="127"/>
    </location>
</feature>
<sequence>MSRLIKREVLDKIPSDSDRHLGVDYILAKLKIDSKNVRMKDLDRLKACVSSLRTRCKEKFNAASRKADKFELKNSAWLDSEFHLPELRVEKNLENSACELSAGRRPLEFQKKSERSQRREAAKISTQNEHDPSRIILACKHAARKSGEKDLHAVLKEVSKSPHRPSKIRKLLDTSTSVIKKKNLNEALSFLLKNSLTKNVYINMRLEANSCEGRHLATI</sequence>
<proteinExistence type="predicted"/>
<reference evidence="2" key="1">
    <citation type="submission" date="2024-04" db="EMBL/GenBank/DDBJ databases">
        <authorList>
            <consortium name="Molecular Ecology Group"/>
        </authorList>
    </citation>
    <scope>NUCLEOTIDE SEQUENCE</scope>
</reference>
<dbReference type="EMBL" id="CAXIPU020000457">
    <property type="protein sequence ID" value="CAL1672178.1"/>
    <property type="molecule type" value="Genomic_DNA"/>
</dbReference>
<evidence type="ECO:0000313" key="2">
    <source>
        <dbReference type="EMBL" id="CAL1672178.1"/>
    </source>
</evidence>
<keyword evidence="3" id="KW-1185">Reference proteome</keyword>
<dbReference type="Proteomes" id="UP001497644">
    <property type="component" value="Unassembled WGS sequence"/>
</dbReference>
<name>A0AAV2MXR5_9HYME</name>
<protein>
    <submittedName>
        <fullName evidence="2">Uncharacterized protein</fullName>
    </submittedName>
</protein>
<gene>
    <name evidence="2" type="ORF">LPLAT_LOCUS5582</name>
</gene>
<dbReference type="AlphaFoldDB" id="A0AAV2MXR5"/>
<accession>A0AAV2MXR5</accession>
<organism evidence="2 3">
    <name type="scientific">Lasius platythorax</name>
    <dbReference type="NCBI Taxonomy" id="488582"/>
    <lineage>
        <taxon>Eukaryota</taxon>
        <taxon>Metazoa</taxon>
        <taxon>Ecdysozoa</taxon>
        <taxon>Arthropoda</taxon>
        <taxon>Hexapoda</taxon>
        <taxon>Insecta</taxon>
        <taxon>Pterygota</taxon>
        <taxon>Neoptera</taxon>
        <taxon>Endopterygota</taxon>
        <taxon>Hymenoptera</taxon>
        <taxon>Apocrita</taxon>
        <taxon>Aculeata</taxon>
        <taxon>Formicoidea</taxon>
        <taxon>Formicidae</taxon>
        <taxon>Formicinae</taxon>
        <taxon>Lasius</taxon>
        <taxon>Lasius</taxon>
    </lineage>
</organism>
<evidence type="ECO:0000256" key="1">
    <source>
        <dbReference type="SAM" id="MobiDB-lite"/>
    </source>
</evidence>